<keyword evidence="4" id="KW-1185">Reference proteome</keyword>
<reference evidence="3 4" key="1">
    <citation type="submission" date="2024-01" db="EMBL/GenBank/DDBJ databases">
        <title>The genomes of 5 underutilized Papilionoideae crops provide insights into root nodulation and disease resistance.</title>
        <authorList>
            <person name="Yuan L."/>
        </authorList>
    </citation>
    <scope>NUCLEOTIDE SEQUENCE [LARGE SCALE GENOMIC DNA]</scope>
    <source>
        <strain evidence="3">LY-2023</strain>
        <tissue evidence="3">Leaf</tissue>
    </source>
</reference>
<name>A0AAN9FSY6_CLITE</name>
<dbReference type="EMBL" id="JAYKXN010000006">
    <property type="protein sequence ID" value="KAK7278760.1"/>
    <property type="molecule type" value="Genomic_DNA"/>
</dbReference>
<evidence type="ECO:0000313" key="4">
    <source>
        <dbReference type="Proteomes" id="UP001359559"/>
    </source>
</evidence>
<dbReference type="AlphaFoldDB" id="A0AAN9FSY6"/>
<feature type="compositionally biased region" description="Acidic residues" evidence="1">
    <location>
        <begin position="227"/>
        <end position="238"/>
    </location>
</feature>
<dbReference type="InterPro" id="IPR025452">
    <property type="entry name" value="DUF4218"/>
</dbReference>
<dbReference type="Pfam" id="PF13960">
    <property type="entry name" value="DUF4218"/>
    <property type="match status" value="1"/>
</dbReference>
<evidence type="ECO:0000259" key="2">
    <source>
        <dbReference type="Pfam" id="PF13960"/>
    </source>
</evidence>
<dbReference type="Proteomes" id="UP001359559">
    <property type="component" value="Unassembled WGS sequence"/>
</dbReference>
<evidence type="ECO:0000256" key="1">
    <source>
        <dbReference type="SAM" id="MobiDB-lite"/>
    </source>
</evidence>
<gene>
    <name evidence="3" type="ORF">RJT34_23796</name>
</gene>
<comment type="caution">
    <text evidence="3">The sequence shown here is derived from an EMBL/GenBank/DDBJ whole genome shotgun (WGS) entry which is preliminary data.</text>
</comment>
<sequence length="238" mass="27964">MVEIQRLRCRVAFHALQFRPEIQMLGNRMVNKMGGPVQYRWMYPFERYLNKLKRMVKNKSRVEGSICEAYLCQETSYFCSYYFESHVESMRNKVGRNDDGGENDTIQQTLSIFNHSGRSGGTCKARYLNDRELDAAHLHILLNCVEVQPYIQCFEQYLEATIPNISRIDIDGRIASEFPLWFRTYDEVDMNEEGEENEFVESTESGEEEEEVEFLEDDDNEHSQDGSGEEDEFFEDDD</sequence>
<dbReference type="PANTHER" id="PTHR48258:SF4">
    <property type="entry name" value="DUF4216 DOMAIN-CONTAINING PROTEIN"/>
    <property type="match status" value="1"/>
</dbReference>
<feature type="domain" description="DUF4218" evidence="2">
    <location>
        <begin position="31"/>
        <end position="97"/>
    </location>
</feature>
<evidence type="ECO:0000313" key="3">
    <source>
        <dbReference type="EMBL" id="KAK7278760.1"/>
    </source>
</evidence>
<accession>A0AAN9FSY6</accession>
<organism evidence="3 4">
    <name type="scientific">Clitoria ternatea</name>
    <name type="common">Butterfly pea</name>
    <dbReference type="NCBI Taxonomy" id="43366"/>
    <lineage>
        <taxon>Eukaryota</taxon>
        <taxon>Viridiplantae</taxon>
        <taxon>Streptophyta</taxon>
        <taxon>Embryophyta</taxon>
        <taxon>Tracheophyta</taxon>
        <taxon>Spermatophyta</taxon>
        <taxon>Magnoliopsida</taxon>
        <taxon>eudicotyledons</taxon>
        <taxon>Gunneridae</taxon>
        <taxon>Pentapetalae</taxon>
        <taxon>rosids</taxon>
        <taxon>fabids</taxon>
        <taxon>Fabales</taxon>
        <taxon>Fabaceae</taxon>
        <taxon>Papilionoideae</taxon>
        <taxon>50 kb inversion clade</taxon>
        <taxon>NPAAA clade</taxon>
        <taxon>indigoferoid/millettioid clade</taxon>
        <taxon>Phaseoleae</taxon>
        <taxon>Clitoria</taxon>
    </lineage>
</organism>
<dbReference type="PANTHER" id="PTHR48258">
    <property type="entry name" value="DUF4218 DOMAIN-CONTAINING PROTEIN-RELATED"/>
    <property type="match status" value="1"/>
</dbReference>
<protein>
    <recommendedName>
        <fullName evidence="2">DUF4218 domain-containing protein</fullName>
    </recommendedName>
</protein>
<proteinExistence type="predicted"/>
<feature type="compositionally biased region" description="Acidic residues" evidence="1">
    <location>
        <begin position="191"/>
        <end position="220"/>
    </location>
</feature>
<feature type="region of interest" description="Disordered" evidence="1">
    <location>
        <begin position="191"/>
        <end position="238"/>
    </location>
</feature>